<reference evidence="2 3" key="1">
    <citation type="submission" date="2021-02" db="EMBL/GenBank/DDBJ databases">
        <title>Lysobacter arenosi sp. nov., isolated from soil of gangwondo yeongwol, south Korea.</title>
        <authorList>
            <person name="Kim K.R."/>
            <person name="Kim K.H."/>
            <person name="Jeon C.O."/>
        </authorList>
    </citation>
    <scope>NUCLEOTIDE SEQUENCE [LARGE SCALE GENOMIC DNA]</scope>
    <source>
        <strain evidence="2 3">R7</strain>
    </source>
</reference>
<evidence type="ECO:0000313" key="3">
    <source>
        <dbReference type="Proteomes" id="UP000663400"/>
    </source>
</evidence>
<accession>A0ABX7R9W7</accession>
<keyword evidence="3" id="KW-1185">Reference proteome</keyword>
<evidence type="ECO:0000259" key="1">
    <source>
        <dbReference type="Pfam" id="PF14246"/>
    </source>
</evidence>
<gene>
    <name evidence="2" type="ORF">HIV01_013415</name>
</gene>
<organism evidence="2 3">
    <name type="scientific">Lysobacter arenosi</name>
    <dbReference type="NCBI Taxonomy" id="2795387"/>
    <lineage>
        <taxon>Bacteria</taxon>
        <taxon>Pseudomonadati</taxon>
        <taxon>Pseudomonadota</taxon>
        <taxon>Gammaproteobacteria</taxon>
        <taxon>Lysobacterales</taxon>
        <taxon>Lysobacteraceae</taxon>
        <taxon>Lysobacter</taxon>
    </lineage>
</organism>
<dbReference type="Pfam" id="PF14246">
    <property type="entry name" value="TetR_C_7"/>
    <property type="match status" value="1"/>
</dbReference>
<evidence type="ECO:0000313" key="2">
    <source>
        <dbReference type="EMBL" id="QSX74192.1"/>
    </source>
</evidence>
<feature type="domain" description="Transcriptional regulator TetR C-terminal Proteobacteria type" evidence="1">
    <location>
        <begin position="87"/>
        <end position="198"/>
    </location>
</feature>
<name>A0ABX7R9W7_9GAMM</name>
<dbReference type="EMBL" id="CP071517">
    <property type="protein sequence ID" value="QSX74192.1"/>
    <property type="molecule type" value="Genomic_DNA"/>
</dbReference>
<proteinExistence type="predicted"/>
<protein>
    <submittedName>
        <fullName evidence="2">TetR/AcrR family transcriptional regulator C-terminal domain-containing protein</fullName>
    </submittedName>
</protein>
<sequence length="214" mass="23437">MSIIPPRNASGARRDAILRDVADAIRNVDGDPTNIESVIAASNTRQQEVVAQFGSSSGLLIALMEKVARSTLEPLGYCRNEEEFRANLLEFAIRMTNEHSGLQLQRLYRIALTGVIRDASVGRDAYRHGPGLVKDELARFFRAAQSAGIDLSGDSHRLASHLMALLRARWSLVGVAPRNIVAASQQRDVNQIIELFCAGIQSEARSDYVVPQVA</sequence>
<dbReference type="RefSeq" id="WP_200607871.1">
    <property type="nucleotide sequence ID" value="NZ_CP071517.1"/>
</dbReference>
<dbReference type="InterPro" id="IPR039536">
    <property type="entry name" value="TetR_C_Proteobacteria"/>
</dbReference>
<dbReference type="Gene3D" id="1.10.357.10">
    <property type="entry name" value="Tetracycline Repressor, domain 2"/>
    <property type="match status" value="1"/>
</dbReference>
<dbReference type="Proteomes" id="UP000663400">
    <property type="component" value="Chromosome"/>
</dbReference>